<evidence type="ECO:0000313" key="2">
    <source>
        <dbReference type="EMBL" id="EKC46230.1"/>
    </source>
</evidence>
<organism evidence="2">
    <name type="scientific">human gut metagenome</name>
    <dbReference type="NCBI Taxonomy" id="408170"/>
    <lineage>
        <taxon>unclassified sequences</taxon>
        <taxon>metagenomes</taxon>
        <taxon>organismal metagenomes</taxon>
    </lineage>
</organism>
<feature type="region of interest" description="Disordered" evidence="1">
    <location>
        <begin position="48"/>
        <end position="95"/>
    </location>
</feature>
<dbReference type="AlphaFoldDB" id="K1RXS4"/>
<accession>K1RXS4</accession>
<comment type="caution">
    <text evidence="2">The sequence shown here is derived from an EMBL/GenBank/DDBJ whole genome shotgun (WGS) entry which is preliminary data.</text>
</comment>
<protein>
    <submittedName>
        <fullName evidence="2">Uncharacterized protein</fullName>
    </submittedName>
</protein>
<proteinExistence type="predicted"/>
<evidence type="ECO:0000256" key="1">
    <source>
        <dbReference type="SAM" id="MobiDB-lite"/>
    </source>
</evidence>
<sequence length="569" mass="62847">MYKMKKNCFKNFMSGQFIMKMILMLVAVVTGGGMMAVADLVEPQIGNEGVNPADKETVAQKEPVDPNANDRLSPGGKKDGQDLTGSQASSTQLREGGLLDKEWDSEIVKFYPFKTPLLSIVRRMAKTVNIKNWSISHQRVGGETLDGQTIQKIETADTIEINSTNFSGSIRPFYKGTTVFASGVPGYAAGSQTKTEGTLMLYVIEANGKKAVMQAVNGKPKVSGDSRDNLDNMTCPEIPVGTTFLAGASAASESQLTITPENFQPREKEVYVQKKLLNIVFTDDYEKVKKEQPITVADLKTDAIIKYNLRAERTYLLGCKSRFKAETGDGQIEDVYTSEGIINQLTNTYSIGDTYTLGDLIAISKLQFTEFSENDRCFAFCGKNAIERLENIKLEGSHQNDFINHNEFDLTFKRFKDTFGSIDFVWTQTLDLLGMSDFMVIFDPKASRRYVKIGKKEQTNDMSKGGGEVRDAKRWIHQEADSVALRGYNSILVGPADKIAKIATESLNAIISAKELPKNPSKGMKVALTQDYTLKGSNSPTDDVKYEAGTVLYYTGTAWSIYAGQDTAQ</sequence>
<feature type="compositionally biased region" description="Polar residues" evidence="1">
    <location>
        <begin position="83"/>
        <end position="93"/>
    </location>
</feature>
<dbReference type="EMBL" id="AJWZ01011185">
    <property type="protein sequence ID" value="EKC46230.1"/>
    <property type="molecule type" value="Genomic_DNA"/>
</dbReference>
<gene>
    <name evidence="2" type="ORF">OBE_16377</name>
</gene>
<name>K1RXS4_9ZZZZ</name>
<reference evidence="2" key="1">
    <citation type="journal article" date="2013" name="Environ. Microbiol.">
        <title>Microbiota from the distal guts of lean and obese adolescents exhibit partial functional redundancy besides clear differences in community structure.</title>
        <authorList>
            <person name="Ferrer M."/>
            <person name="Ruiz A."/>
            <person name="Lanza F."/>
            <person name="Haange S.B."/>
            <person name="Oberbach A."/>
            <person name="Till H."/>
            <person name="Bargiela R."/>
            <person name="Campoy C."/>
            <person name="Segura M.T."/>
            <person name="Richter M."/>
            <person name="von Bergen M."/>
            <person name="Seifert J."/>
            <person name="Suarez A."/>
        </authorList>
    </citation>
    <scope>NUCLEOTIDE SEQUENCE</scope>
</reference>
<feature type="compositionally biased region" description="Basic and acidic residues" evidence="1">
    <location>
        <begin position="53"/>
        <end position="64"/>
    </location>
</feature>